<evidence type="ECO:0000259" key="9">
    <source>
        <dbReference type="Pfam" id="PF17042"/>
    </source>
</evidence>
<keyword evidence="6" id="KW-0119">Carbohydrate metabolism</keyword>
<dbReference type="Proteomes" id="UP000318529">
    <property type="component" value="Unassembled WGS sequence"/>
</dbReference>
<evidence type="ECO:0000313" key="10">
    <source>
        <dbReference type="EMBL" id="TWA82903.1"/>
    </source>
</evidence>
<evidence type="ECO:0000256" key="7">
    <source>
        <dbReference type="SAM" id="MobiDB-lite"/>
    </source>
</evidence>
<dbReference type="InterPro" id="IPR031475">
    <property type="entry name" value="NBD_C"/>
</dbReference>
<feature type="domain" description="Four-carbon acid sugar kinase nucleotide binding" evidence="9">
    <location>
        <begin position="279"/>
        <end position="365"/>
    </location>
</feature>
<evidence type="ECO:0000256" key="5">
    <source>
        <dbReference type="ARBA" id="ARBA00022840"/>
    </source>
</evidence>
<protein>
    <submittedName>
        <fullName evidence="10">Uncharacterized protein YgbK (DUF1537 family)</fullName>
    </submittedName>
</protein>
<keyword evidence="3" id="KW-0547">Nucleotide-binding</keyword>
<evidence type="ECO:0000313" key="11">
    <source>
        <dbReference type="Proteomes" id="UP000318529"/>
    </source>
</evidence>
<evidence type="ECO:0000256" key="3">
    <source>
        <dbReference type="ARBA" id="ARBA00022741"/>
    </source>
</evidence>
<dbReference type="SUPFAM" id="SSF142764">
    <property type="entry name" value="YgbK-like"/>
    <property type="match status" value="1"/>
</dbReference>
<evidence type="ECO:0000259" key="8">
    <source>
        <dbReference type="Pfam" id="PF07005"/>
    </source>
</evidence>
<keyword evidence="5" id="KW-0067">ATP-binding</keyword>
<accession>A0A560CDH1</accession>
<comment type="caution">
    <text evidence="10">The sequence shown here is derived from an EMBL/GenBank/DDBJ whole genome shotgun (WGS) entry which is preliminary data.</text>
</comment>
<reference evidence="10 11" key="1">
    <citation type="submission" date="2019-06" db="EMBL/GenBank/DDBJ databases">
        <title>Genomic Encyclopedia of Type Strains, Phase IV (KMG-V): Genome sequencing to study the core and pangenomes of soil and plant-associated prokaryotes.</title>
        <authorList>
            <person name="Whitman W."/>
        </authorList>
    </citation>
    <scope>NUCLEOTIDE SEQUENCE [LARGE SCALE GENOMIC DNA]</scope>
    <source>
        <strain evidence="10 11">BR 11650</strain>
    </source>
</reference>
<feature type="compositionally biased region" description="Basic and acidic residues" evidence="7">
    <location>
        <begin position="371"/>
        <end position="380"/>
    </location>
</feature>
<evidence type="ECO:0000256" key="4">
    <source>
        <dbReference type="ARBA" id="ARBA00022777"/>
    </source>
</evidence>
<dbReference type="GO" id="GO:0016301">
    <property type="term" value="F:kinase activity"/>
    <property type="evidence" value="ECO:0007669"/>
    <property type="project" value="UniProtKB-KW"/>
</dbReference>
<gene>
    <name evidence="10" type="ORF">FBZ83_10686</name>
</gene>
<feature type="domain" description="Four-carbon acid sugar kinase N-terminal" evidence="8">
    <location>
        <begin position="6"/>
        <end position="204"/>
    </location>
</feature>
<dbReference type="EMBL" id="VITH01000006">
    <property type="protein sequence ID" value="TWA82903.1"/>
    <property type="molecule type" value="Genomic_DNA"/>
</dbReference>
<evidence type="ECO:0000256" key="2">
    <source>
        <dbReference type="ARBA" id="ARBA00022679"/>
    </source>
</evidence>
<dbReference type="InterPro" id="IPR042213">
    <property type="entry name" value="NBD_C_sf"/>
</dbReference>
<dbReference type="Gene3D" id="3.40.980.20">
    <property type="entry name" value="Four-carbon acid sugar kinase, nucleotide binding domain"/>
    <property type="match status" value="1"/>
</dbReference>
<evidence type="ECO:0000256" key="1">
    <source>
        <dbReference type="ARBA" id="ARBA00005715"/>
    </source>
</evidence>
<dbReference type="AlphaFoldDB" id="A0A560CDH1"/>
<dbReference type="InterPro" id="IPR037051">
    <property type="entry name" value="4-carb_acid_sugar_kinase_N_sf"/>
</dbReference>
<proteinExistence type="inferred from homology"/>
<dbReference type="InterPro" id="IPR010737">
    <property type="entry name" value="4-carb_acid_sugar_kinase_N"/>
</dbReference>
<feature type="region of interest" description="Disordered" evidence="7">
    <location>
        <begin position="371"/>
        <end position="397"/>
    </location>
</feature>
<dbReference type="Pfam" id="PF07005">
    <property type="entry name" value="SBD_N"/>
    <property type="match status" value="1"/>
</dbReference>
<organism evidence="10 11">
    <name type="scientific">Azospirillum brasilense</name>
    <dbReference type="NCBI Taxonomy" id="192"/>
    <lineage>
        <taxon>Bacteria</taxon>
        <taxon>Pseudomonadati</taxon>
        <taxon>Pseudomonadota</taxon>
        <taxon>Alphaproteobacteria</taxon>
        <taxon>Rhodospirillales</taxon>
        <taxon>Azospirillaceae</taxon>
        <taxon>Azospirillum</taxon>
    </lineage>
</organism>
<evidence type="ECO:0000256" key="6">
    <source>
        <dbReference type="ARBA" id="ARBA00023277"/>
    </source>
</evidence>
<dbReference type="Pfam" id="PF17042">
    <property type="entry name" value="NBD_C"/>
    <property type="match status" value="1"/>
</dbReference>
<comment type="similarity">
    <text evidence="1">Belongs to the four-carbon acid sugar kinase family.</text>
</comment>
<keyword evidence="2" id="KW-0808">Transferase</keyword>
<keyword evidence="4" id="KW-0418">Kinase</keyword>
<dbReference type="RefSeq" id="WP_145683717.1">
    <property type="nucleotide sequence ID" value="NZ_VITH01000006.1"/>
</dbReference>
<name>A0A560CDH1_AZOBR</name>
<dbReference type="GO" id="GO:0005524">
    <property type="term" value="F:ATP binding"/>
    <property type="evidence" value="ECO:0007669"/>
    <property type="project" value="UniProtKB-KW"/>
</dbReference>
<dbReference type="Gene3D" id="3.40.50.10840">
    <property type="entry name" value="Putative sugar-binding, N-terminal domain"/>
    <property type="match status" value="1"/>
</dbReference>
<sequence>MPPLHLIADDLTGALDSAAAFAGPAGPVAVHWEGVPAGLAAGASVALDTGTRDIGDAAAARRRVAALATRLPGGAALRFAKLDSLLRGHGAAEIAAWMAVDRPDHCIVAPAFPFQGRVTRGGRQQVRQHVTGADGWTPVATDLVMALESEGERVRLCRPGDAVPPGVSLWDAETDADLAAIAATGLALPGRVLWCGSGGLAAALAAVMETGRGPAPSPNPLPRPLLGLFGTDHPVTMVQLDACGGDVLVLPDGGTASAARVAARLAERGAALVRLGLPDGLARDAAAERIGRELGALARRLVPPATLLVSGGETLRALCQALGAGRLDLDGALLPGVPCSTLRGGAWDGVRVVSKSGAFGDPHLLRRLIRGDSPDADRAASEPTRQGTPWPHRGERA</sequence>